<feature type="transmembrane region" description="Helical" evidence="1">
    <location>
        <begin position="838"/>
        <end position="861"/>
    </location>
</feature>
<dbReference type="Proteomes" id="UP000249579">
    <property type="component" value="Unassembled WGS sequence"/>
</dbReference>
<feature type="transmembrane region" description="Helical" evidence="1">
    <location>
        <begin position="16"/>
        <end position="36"/>
    </location>
</feature>
<sequence length="897" mass="104892">MFSQKIKNRNWSNIKILGVATILSLLAHSFVLFRLFKDGTLFTGKGDGIAQMIPFQMYLYDKFTHLHFFYDIDFGIGGDFFRSLAYYYSTAPLSYLNFAIVWLSNIILPIDTTDPVFWAKNQFVISIIKLTFIIFTTYKLLRYINLNQLSSWVGAFIYGWSTAYFFFTFTWSFFSDVMLWLPLTILGMERFFHERKIGLFITAIALTLHSNFYFSYYEFIFVLFYFLYRIIYPKETDVVVRIQKVLLLSIASILGLGIAAVGIFTGISSYLMNDRTLPPIQVKPFIDMVGFYNLFYDGYYVVICFITVLALMSFKMYRHYMYRLFATITLIFMICSLSPLFDSFFNGFSIDQRRWIYLLVFTSAVLIAHYLNHLRQIDLKTFLISLIPVCIIYPVSMYGHEKALMWLLFIPIICIIIGFYLYSKNRTTYQLLHATIIIMNLVFVYDYVTQQMDTLHPAKEHNIDFLNSENFNSKTQQKIINGIKKDQLPGERIEWQTSSTHNTPMYQKFNGIKLYSSIFDQDILKFYDKELNITMPTDSNSIYYGLGERANLYSLFNVDTTIRNTESSTLPYGFSKDKTYAEPNGTKQYIVYNNENQLPFVRVTNNVYNVQTLNTPIDREHAMLNGVVLDRKGKASKQPAKNLLDQSQITYKDATFDGNKLIVTQENGGPRIQLPQEIVDQYKDLYVTLSIESKTFKDFHYVWINEIYQSRKPLDDDYRRFNPTITLKVKSSALLELKLKPGEYRYKLNGIYGEDYKILKQAAKQKNNHQFTQDKDKMIIKLGKHHGGYAVIPVPYLKGMKAEVDGKTSEVQEGNYLMTVVPIKKGAQQIIIRYTPPYFHLMQFISIISIIIAILFTKAVYQRKFLHHKRNSITYNEEDKQFDHHLTTEMYGDEISE</sequence>
<name>A0A328A3U8_9STAP</name>
<feature type="transmembrane region" description="Helical" evidence="1">
    <location>
        <begin position="123"/>
        <end position="141"/>
    </location>
</feature>
<dbReference type="EMBL" id="PZJG01000005">
    <property type="protein sequence ID" value="RAK48997.1"/>
    <property type="molecule type" value="Genomic_DNA"/>
</dbReference>
<dbReference type="OrthoDB" id="9815466at2"/>
<proteinExistence type="predicted"/>
<feature type="transmembrane region" description="Helical" evidence="1">
    <location>
        <begin position="429"/>
        <end position="448"/>
    </location>
</feature>
<keyword evidence="1" id="KW-0472">Membrane</keyword>
<dbReference type="PANTHER" id="PTHR38454">
    <property type="entry name" value="INTEGRAL MEMBRANE PROTEIN-RELATED"/>
    <property type="match status" value="1"/>
</dbReference>
<evidence type="ECO:0000313" key="3">
    <source>
        <dbReference type="Proteomes" id="UP000249579"/>
    </source>
</evidence>
<feature type="transmembrane region" description="Helical" evidence="1">
    <location>
        <begin position="214"/>
        <end position="233"/>
    </location>
</feature>
<dbReference type="PANTHER" id="PTHR38454:SF1">
    <property type="entry name" value="INTEGRAL MEMBRANE PROTEIN"/>
    <property type="match status" value="1"/>
</dbReference>
<organism evidence="2 3">
    <name type="scientific">Macrococcoides bohemicum</name>
    <dbReference type="NCBI Taxonomy" id="1903056"/>
    <lineage>
        <taxon>Bacteria</taxon>
        <taxon>Bacillati</taxon>
        <taxon>Bacillota</taxon>
        <taxon>Bacilli</taxon>
        <taxon>Bacillales</taxon>
        <taxon>Staphylococcaceae</taxon>
        <taxon>Macrococcoides</taxon>
    </lineage>
</organism>
<feature type="transmembrane region" description="Helical" evidence="1">
    <location>
        <begin position="354"/>
        <end position="372"/>
    </location>
</feature>
<feature type="transmembrane region" description="Helical" evidence="1">
    <location>
        <begin position="153"/>
        <end position="174"/>
    </location>
</feature>
<dbReference type="AlphaFoldDB" id="A0A328A3U8"/>
<keyword evidence="1" id="KW-0812">Transmembrane</keyword>
<feature type="transmembrane region" description="Helical" evidence="1">
    <location>
        <begin position="245"/>
        <end position="271"/>
    </location>
</feature>
<feature type="transmembrane region" description="Helical" evidence="1">
    <location>
        <begin position="379"/>
        <end position="397"/>
    </location>
</feature>
<dbReference type="InterPro" id="IPR018580">
    <property type="entry name" value="Uncharacterised_YfhO"/>
</dbReference>
<keyword evidence="1" id="KW-1133">Transmembrane helix</keyword>
<gene>
    <name evidence="2" type="ORF">BHX94_08450</name>
</gene>
<reference evidence="2 3" key="1">
    <citation type="journal article" date="2018" name="Front. Microbiol.">
        <title>Description and Comparative Genomics of Macrococcus caseolyticus subsp. hominis subsp. nov., Macrococcus goetzii sp. nov., Macrococcus epidermidis sp. nov., and Macrococcus bohemicus sp. nov., Novel Macrococci From Human Clinical Material With Virulence Potential and Suspected Uptake of Foreign DNA by Natural Transformation.</title>
        <authorList>
            <person name="Maslanova I."/>
            <person name="Wertheimer Z."/>
            <person name="Sedlacek I."/>
            <person name="Svec P."/>
            <person name="Indrakova A."/>
            <person name="Kovarovic V."/>
            <person name="Schumann P."/>
            <person name="Sproer C."/>
            <person name="Kralova S."/>
            <person name="Sedo O."/>
            <person name="Kristofova L."/>
            <person name="Vrbovska V."/>
            <person name="Fuzik T."/>
            <person name="Petras P."/>
            <person name="Zdrahal Z."/>
            <person name="Ruzickova V."/>
            <person name="Doskar J."/>
            <person name="Pantucek R."/>
        </authorList>
    </citation>
    <scope>NUCLEOTIDE SEQUENCE [LARGE SCALE GENOMIC DNA]</scope>
    <source>
        <strain evidence="2 3">03/115</strain>
    </source>
</reference>
<accession>A0A328A3U8</accession>
<dbReference type="Pfam" id="PF09586">
    <property type="entry name" value="YfhO"/>
    <property type="match status" value="1"/>
</dbReference>
<comment type="caution">
    <text evidence="2">The sequence shown here is derived from an EMBL/GenBank/DDBJ whole genome shotgun (WGS) entry which is preliminary data.</text>
</comment>
<feature type="transmembrane region" description="Helical" evidence="1">
    <location>
        <begin position="403"/>
        <end position="422"/>
    </location>
</feature>
<feature type="transmembrane region" description="Helical" evidence="1">
    <location>
        <begin position="324"/>
        <end position="342"/>
    </location>
</feature>
<feature type="transmembrane region" description="Helical" evidence="1">
    <location>
        <begin position="291"/>
        <end position="312"/>
    </location>
</feature>
<protein>
    <recommendedName>
        <fullName evidence="4">YfhO family protein</fullName>
    </recommendedName>
</protein>
<evidence type="ECO:0000256" key="1">
    <source>
        <dbReference type="SAM" id="Phobius"/>
    </source>
</evidence>
<evidence type="ECO:0008006" key="4">
    <source>
        <dbReference type="Google" id="ProtNLM"/>
    </source>
</evidence>
<evidence type="ECO:0000313" key="2">
    <source>
        <dbReference type="EMBL" id="RAK48997.1"/>
    </source>
</evidence>